<comment type="caution">
    <text evidence="2">The sequence shown here is derived from an EMBL/GenBank/DDBJ whole genome shotgun (WGS) entry which is preliminary data.</text>
</comment>
<gene>
    <name evidence="2" type="ORF">DMO17_13660</name>
</gene>
<name>A0A2V4LRE8_AQUAC</name>
<keyword evidence="1" id="KW-1133">Transmembrane helix</keyword>
<sequence>MNPINTLTRRWRALPAFGKSLLSLVLIALLVLAYFAWAYTRMPGAILYIHNHTERPIFGYAINGNWGGNASAYGGGGAVCCARIEGDPLEVQWIKDVTQAQYEAGAREETITLEVPNPPRTRQDRYLHVHFFPGDQVRLFWSANLDSPYEDLKEAPEQETQAP</sequence>
<feature type="transmembrane region" description="Helical" evidence="1">
    <location>
        <begin position="21"/>
        <end position="39"/>
    </location>
</feature>
<evidence type="ECO:0008006" key="4">
    <source>
        <dbReference type="Google" id="ProtNLM"/>
    </source>
</evidence>
<keyword evidence="1" id="KW-0812">Transmembrane</keyword>
<proteinExistence type="predicted"/>
<dbReference type="OrthoDB" id="6057435at2"/>
<dbReference type="Proteomes" id="UP000248146">
    <property type="component" value="Unassembled WGS sequence"/>
</dbReference>
<dbReference type="AlphaFoldDB" id="A0A2V4LRE8"/>
<reference evidence="2 3" key="1">
    <citation type="submission" date="2018-06" db="EMBL/GenBank/DDBJ databases">
        <title>Pseudomonas diversity within urban Lake Michigan freshwaters.</title>
        <authorList>
            <person name="Batrich M."/>
            <person name="Hatzopoulos T."/>
            <person name="Putonti C."/>
        </authorList>
    </citation>
    <scope>NUCLEOTIDE SEQUENCE [LARGE SCALE GENOMIC DNA]</scope>
    <source>
        <strain evidence="2 3">MB-090714</strain>
    </source>
</reference>
<organism evidence="2 3">
    <name type="scientific">Aquipseudomonas alcaligenes</name>
    <name type="common">Pseudomonas alcaligenes</name>
    <dbReference type="NCBI Taxonomy" id="43263"/>
    <lineage>
        <taxon>Bacteria</taxon>
        <taxon>Pseudomonadati</taxon>
        <taxon>Pseudomonadota</taxon>
        <taxon>Gammaproteobacteria</taxon>
        <taxon>Pseudomonadales</taxon>
        <taxon>Pseudomonadaceae</taxon>
        <taxon>Aquipseudomonas</taxon>
    </lineage>
</organism>
<accession>A0A2V4LRE8</accession>
<evidence type="ECO:0000256" key="1">
    <source>
        <dbReference type="SAM" id="Phobius"/>
    </source>
</evidence>
<protein>
    <recommendedName>
        <fullName evidence="4">DUF3304 domain-containing protein</fullName>
    </recommendedName>
</protein>
<evidence type="ECO:0000313" key="2">
    <source>
        <dbReference type="EMBL" id="PYC23677.1"/>
    </source>
</evidence>
<dbReference type="InterPro" id="IPR021733">
    <property type="entry name" value="DUF3304"/>
</dbReference>
<keyword evidence="1" id="KW-0472">Membrane</keyword>
<dbReference type="Pfam" id="PF11745">
    <property type="entry name" value="DUF3304"/>
    <property type="match status" value="1"/>
</dbReference>
<evidence type="ECO:0000313" key="3">
    <source>
        <dbReference type="Proteomes" id="UP000248146"/>
    </source>
</evidence>
<dbReference type="EMBL" id="QJRX01000006">
    <property type="protein sequence ID" value="PYC23677.1"/>
    <property type="molecule type" value="Genomic_DNA"/>
</dbReference>